<gene>
    <name evidence="1" type="ORF">KXQ929_LOCUS10647</name>
</gene>
<evidence type="ECO:0000313" key="2">
    <source>
        <dbReference type="Proteomes" id="UP000663868"/>
    </source>
</evidence>
<accession>A0A818U417</accession>
<name>A0A818U417_9BILA</name>
<sequence length="101" mass="11677">MNEVELIYLFTGNINVYLTDDSNVAESQLLIYITRFTQHSQYTTDSDSSGVATLLSRFDLLWIIQDKNDREIGFKLVRHTAFVHQTGCQLEIENFTVKTLK</sequence>
<proteinExistence type="predicted"/>
<comment type="caution">
    <text evidence="1">The sequence shown here is derived from an EMBL/GenBank/DDBJ whole genome shotgun (WGS) entry which is preliminary data.</text>
</comment>
<evidence type="ECO:0000313" key="1">
    <source>
        <dbReference type="EMBL" id="CAF3695269.1"/>
    </source>
</evidence>
<organism evidence="1 2">
    <name type="scientific">Adineta steineri</name>
    <dbReference type="NCBI Taxonomy" id="433720"/>
    <lineage>
        <taxon>Eukaryota</taxon>
        <taxon>Metazoa</taxon>
        <taxon>Spiralia</taxon>
        <taxon>Gnathifera</taxon>
        <taxon>Rotifera</taxon>
        <taxon>Eurotatoria</taxon>
        <taxon>Bdelloidea</taxon>
        <taxon>Adinetida</taxon>
        <taxon>Adinetidae</taxon>
        <taxon>Adineta</taxon>
    </lineage>
</organism>
<dbReference type="Proteomes" id="UP000663868">
    <property type="component" value="Unassembled WGS sequence"/>
</dbReference>
<dbReference type="AlphaFoldDB" id="A0A818U417"/>
<protein>
    <submittedName>
        <fullName evidence="1">Uncharacterized protein</fullName>
    </submittedName>
</protein>
<reference evidence="1" key="1">
    <citation type="submission" date="2021-02" db="EMBL/GenBank/DDBJ databases">
        <authorList>
            <person name="Nowell W R."/>
        </authorList>
    </citation>
    <scope>NUCLEOTIDE SEQUENCE</scope>
</reference>
<dbReference type="EMBL" id="CAJOBB010000509">
    <property type="protein sequence ID" value="CAF3695269.1"/>
    <property type="molecule type" value="Genomic_DNA"/>
</dbReference>